<feature type="compositionally biased region" description="Basic and acidic residues" evidence="1">
    <location>
        <begin position="30"/>
        <end position="49"/>
    </location>
</feature>
<dbReference type="InterPro" id="IPR057394">
    <property type="entry name" value="PIGBOS1"/>
</dbReference>
<feature type="compositionally biased region" description="Basic and acidic residues" evidence="1">
    <location>
        <begin position="68"/>
        <end position="78"/>
    </location>
</feature>
<dbReference type="InParanoid" id="A0A165A2Q4"/>
<dbReference type="EMBL" id="KV407464">
    <property type="protein sequence ID" value="KZF19873.1"/>
    <property type="molecule type" value="Genomic_DNA"/>
</dbReference>
<dbReference type="OMA" id="WSISSFW"/>
<sequence>MGRRGFVPLLLAVGFGVANGVATFGPSFQEQEREKQAEFAKQHDVKENQPETTPEPTTATHNPSPVIREQKPKPEESSTSRWSISSFWSGRSDEKKENDNKDVVIREISTSEADSVKKN</sequence>
<name>A0A165A2Q4_XYLHT</name>
<feature type="compositionally biased region" description="Low complexity" evidence="1">
    <location>
        <begin position="50"/>
        <end position="60"/>
    </location>
</feature>
<organism evidence="3 4">
    <name type="scientific">Xylona heveae (strain CBS 132557 / TC161)</name>
    <dbReference type="NCBI Taxonomy" id="1328760"/>
    <lineage>
        <taxon>Eukaryota</taxon>
        <taxon>Fungi</taxon>
        <taxon>Dikarya</taxon>
        <taxon>Ascomycota</taxon>
        <taxon>Pezizomycotina</taxon>
        <taxon>Xylonomycetes</taxon>
        <taxon>Xylonales</taxon>
        <taxon>Xylonaceae</taxon>
        <taxon>Xylona</taxon>
    </lineage>
</organism>
<feature type="chain" id="PRO_5007855148" evidence="2">
    <location>
        <begin position="21"/>
        <end position="119"/>
    </location>
</feature>
<feature type="signal peptide" evidence="2">
    <location>
        <begin position="1"/>
        <end position="20"/>
    </location>
</feature>
<feature type="compositionally biased region" description="Basic and acidic residues" evidence="1">
    <location>
        <begin position="91"/>
        <end position="105"/>
    </location>
</feature>
<evidence type="ECO:0000256" key="1">
    <source>
        <dbReference type="SAM" id="MobiDB-lite"/>
    </source>
</evidence>
<dbReference type="RefSeq" id="XP_018185428.1">
    <property type="nucleotide sequence ID" value="XM_018333291.1"/>
</dbReference>
<keyword evidence="2" id="KW-0732">Signal</keyword>
<reference evidence="3 4" key="1">
    <citation type="journal article" date="2016" name="Fungal Biol.">
        <title>The genome of Xylona heveae provides a window into fungal endophytism.</title>
        <authorList>
            <person name="Gazis R."/>
            <person name="Kuo A."/>
            <person name="Riley R."/>
            <person name="LaButti K."/>
            <person name="Lipzen A."/>
            <person name="Lin J."/>
            <person name="Amirebrahimi M."/>
            <person name="Hesse C.N."/>
            <person name="Spatafora J.W."/>
            <person name="Henrissat B."/>
            <person name="Hainaut M."/>
            <person name="Grigoriev I.V."/>
            <person name="Hibbett D.S."/>
        </authorList>
    </citation>
    <scope>NUCLEOTIDE SEQUENCE [LARGE SCALE GENOMIC DNA]</scope>
    <source>
        <strain evidence="3 4">TC161</strain>
    </source>
</reference>
<gene>
    <name evidence="3" type="ORF">L228DRAFT_250295</name>
</gene>
<feature type="region of interest" description="Disordered" evidence="1">
    <location>
        <begin position="28"/>
        <end position="119"/>
    </location>
</feature>
<evidence type="ECO:0000256" key="2">
    <source>
        <dbReference type="SAM" id="SignalP"/>
    </source>
</evidence>
<keyword evidence="4" id="KW-1185">Reference proteome</keyword>
<dbReference type="Pfam" id="PF23670">
    <property type="entry name" value="PIGBOS1"/>
    <property type="match status" value="1"/>
</dbReference>
<dbReference type="Proteomes" id="UP000076632">
    <property type="component" value="Unassembled WGS sequence"/>
</dbReference>
<dbReference type="AlphaFoldDB" id="A0A165A2Q4"/>
<protein>
    <submittedName>
        <fullName evidence="3">Uncharacterized protein</fullName>
    </submittedName>
</protein>
<feature type="compositionally biased region" description="Low complexity" evidence="1">
    <location>
        <begin position="79"/>
        <end position="90"/>
    </location>
</feature>
<dbReference type="OrthoDB" id="5394869at2759"/>
<proteinExistence type="predicted"/>
<evidence type="ECO:0000313" key="4">
    <source>
        <dbReference type="Proteomes" id="UP000076632"/>
    </source>
</evidence>
<dbReference type="GeneID" id="28898428"/>
<evidence type="ECO:0000313" key="3">
    <source>
        <dbReference type="EMBL" id="KZF19873.1"/>
    </source>
</evidence>
<accession>A0A165A2Q4</accession>